<keyword evidence="3" id="KW-1185">Reference proteome</keyword>
<dbReference type="InParanoid" id="A0A1B4XER2"/>
<accession>A0A1B4XER2</accession>
<keyword evidence="1" id="KW-0812">Transmembrane</keyword>
<dbReference type="EMBL" id="AP014879">
    <property type="protein sequence ID" value="BAV33284.1"/>
    <property type="molecule type" value="Genomic_DNA"/>
</dbReference>
<dbReference type="Proteomes" id="UP000243180">
    <property type="component" value="Chromosome"/>
</dbReference>
<evidence type="ECO:0000313" key="3">
    <source>
        <dbReference type="Proteomes" id="UP000243180"/>
    </source>
</evidence>
<name>A0A1B4XER2_9GAMM</name>
<dbReference type="InterPro" id="IPR044020">
    <property type="entry name" value="DUF5676"/>
</dbReference>
<reference evidence="2 3" key="1">
    <citation type="submission" date="2015-05" db="EMBL/GenBank/DDBJ databases">
        <title>Complete genome sequence of a sulfur-oxidizing gammaproteobacterium strain HA5.</title>
        <authorList>
            <person name="Miura A."/>
            <person name="Kojima H."/>
            <person name="Fukui M."/>
        </authorList>
    </citation>
    <scope>NUCLEOTIDE SEQUENCE [LARGE SCALE GENOMIC DNA]</scope>
    <source>
        <strain evidence="2 3">HA5</strain>
    </source>
</reference>
<proteinExistence type="predicted"/>
<dbReference type="KEGG" id="slim:SCL_0968"/>
<gene>
    <name evidence="2" type="ORF">SCL_0968</name>
</gene>
<keyword evidence="1" id="KW-0472">Membrane</keyword>
<dbReference type="Pfam" id="PF18926">
    <property type="entry name" value="DUF5676"/>
    <property type="match status" value="1"/>
</dbReference>
<organism evidence="2 3">
    <name type="scientific">Sulfuricaulis limicola</name>
    <dbReference type="NCBI Taxonomy" id="1620215"/>
    <lineage>
        <taxon>Bacteria</taxon>
        <taxon>Pseudomonadati</taxon>
        <taxon>Pseudomonadota</taxon>
        <taxon>Gammaproteobacteria</taxon>
        <taxon>Acidiferrobacterales</taxon>
        <taxon>Acidiferrobacteraceae</taxon>
        <taxon>Sulfuricaulis</taxon>
    </lineage>
</organism>
<keyword evidence="1" id="KW-1133">Transmembrane helix</keyword>
<protein>
    <submittedName>
        <fullName evidence="2">Uncharacterized protein</fullName>
    </submittedName>
</protein>
<evidence type="ECO:0000313" key="2">
    <source>
        <dbReference type="EMBL" id="BAV33284.1"/>
    </source>
</evidence>
<sequence length="105" mass="10927">MTKLNPLVVGGALAITLAALYSLCAAAFAIAPAATIDFFNAWFHGLNLAGMQAGAKPFTPGVFVYGLVGLTASAFVGGVVFAVNYNLIRLCPGCRSREQNKVMES</sequence>
<feature type="transmembrane region" description="Helical" evidence="1">
    <location>
        <begin position="62"/>
        <end position="87"/>
    </location>
</feature>
<dbReference type="RefSeq" id="WP_197702715.1">
    <property type="nucleotide sequence ID" value="NZ_AP014879.1"/>
</dbReference>
<evidence type="ECO:0000256" key="1">
    <source>
        <dbReference type="SAM" id="Phobius"/>
    </source>
</evidence>
<dbReference type="AlphaFoldDB" id="A0A1B4XER2"/>